<organism evidence="2 3">
    <name type="scientific">Hydrogenimonas thermophila</name>
    <dbReference type="NCBI Taxonomy" id="223786"/>
    <lineage>
        <taxon>Bacteria</taxon>
        <taxon>Pseudomonadati</taxon>
        <taxon>Campylobacterota</taxon>
        <taxon>Epsilonproteobacteria</taxon>
        <taxon>Campylobacterales</taxon>
        <taxon>Hydrogenimonadaceae</taxon>
        <taxon>Hydrogenimonas</taxon>
    </lineage>
</organism>
<dbReference type="STRING" id="223786.SAMN05216234_11845"/>
<sequence length="182" mass="21362">MILTKLFVEIDDFYKSFEPEYHKSLLSEGKVKRRRSTTLSKSEIMTIVVFFHMSKFRTFKDYYIRYVQKSLKSAFPALVSYQRFVELMPRVMVPLFAFMQQRRLGPITGISFIDSTTIKVCHIKREKQNRVFAGLAAKGRTTMGWFYGFKLHLVINEKGEILSFFFTPGNSSDQDEKVIDHL</sequence>
<proteinExistence type="predicted"/>
<reference evidence="2 3" key="1">
    <citation type="submission" date="2016-10" db="EMBL/GenBank/DDBJ databases">
        <authorList>
            <person name="de Groot N.N."/>
        </authorList>
    </citation>
    <scope>NUCLEOTIDE SEQUENCE [LARGE SCALE GENOMIC DNA]</scope>
    <source>
        <strain evidence="2 3">EP1-55-1</strain>
    </source>
</reference>
<feature type="domain" description="Transposase DDE" evidence="1">
    <location>
        <begin position="105"/>
        <end position="175"/>
    </location>
</feature>
<evidence type="ECO:0000259" key="1">
    <source>
        <dbReference type="Pfam" id="PF13612"/>
    </source>
</evidence>
<dbReference type="NCBIfam" id="NF033520">
    <property type="entry name" value="transpos_IS982"/>
    <property type="match status" value="1"/>
</dbReference>
<evidence type="ECO:0000313" key="3">
    <source>
        <dbReference type="Proteomes" id="UP000199227"/>
    </source>
</evidence>
<dbReference type="EMBL" id="FOXB01000018">
    <property type="protein sequence ID" value="SFP41678.1"/>
    <property type="molecule type" value="Genomic_DNA"/>
</dbReference>
<accession>A0A1I5Q5P8</accession>
<name>A0A1I5Q5P8_9BACT</name>
<dbReference type="InterPro" id="IPR025668">
    <property type="entry name" value="Tnp_DDE_dom"/>
</dbReference>
<keyword evidence="3" id="KW-1185">Reference proteome</keyword>
<protein>
    <submittedName>
        <fullName evidence="2">Transposase DDE domain-containing protein</fullName>
    </submittedName>
</protein>
<gene>
    <name evidence="2" type="ORF">SAMN05216234_11845</name>
</gene>
<dbReference type="Pfam" id="PF13612">
    <property type="entry name" value="DDE_Tnp_1_3"/>
    <property type="match status" value="1"/>
</dbReference>
<dbReference type="AlphaFoldDB" id="A0A1I5Q5P8"/>
<dbReference type="Proteomes" id="UP000199227">
    <property type="component" value="Unassembled WGS sequence"/>
</dbReference>
<evidence type="ECO:0000313" key="2">
    <source>
        <dbReference type="EMBL" id="SFP41678.1"/>
    </source>
</evidence>